<dbReference type="InterPro" id="IPR011109">
    <property type="entry name" value="DNA_bind_recombinase_dom"/>
</dbReference>
<dbReference type="InterPro" id="IPR025827">
    <property type="entry name" value="Zn_ribbon_recom_dom"/>
</dbReference>
<dbReference type="CDD" id="cd00338">
    <property type="entry name" value="Ser_Recombinase"/>
    <property type="match status" value="1"/>
</dbReference>
<name>A0ABV2JH37_9STRE</name>
<evidence type="ECO:0000259" key="2">
    <source>
        <dbReference type="PROSITE" id="PS51737"/>
    </source>
</evidence>
<dbReference type="PANTHER" id="PTHR30461:SF23">
    <property type="entry name" value="DNA RECOMBINASE-RELATED"/>
    <property type="match status" value="1"/>
</dbReference>
<keyword evidence="4" id="KW-1185">Reference proteome</keyword>
<feature type="domain" description="Resolvase/invertase-type recombinase catalytic" evidence="1">
    <location>
        <begin position="5"/>
        <end position="154"/>
    </location>
</feature>
<dbReference type="EMBL" id="JBEPLN010000040">
    <property type="protein sequence ID" value="MET3635077.1"/>
    <property type="molecule type" value="Genomic_DNA"/>
</dbReference>
<dbReference type="SMART" id="SM00857">
    <property type="entry name" value="Resolvase"/>
    <property type="match status" value="1"/>
</dbReference>
<sequence>MKRKKAYIYTRVSTTMQVEGFSLDAQEAKIQQYANAFDIEIVKTYQDAGKSGKTMLGRTEFMNMISDIEAEKDKVDYVLVFKLSRFGRNAADTLKSLAIMESHGVNLICVDDGLDSSKDSGKLVITILSAVAEMERENIISQAMEGRRQKARAGQWNGGFAPVGYSLVNGQLQVNHEEAESVKMIFDLFANSDMGTIAIAKHLANLDIKKPIRHNSTLPYFSSSGIARILDNPVYNGKIAFGRRESTRDKISGETKVTQSENYILTDGIHEAIIDDETWKKVRKKREANAHKYKRENPNKGDSIYILSGLIKCPLCNAGLYGNKSIKRNKNKKDEYYKNYYYYACKHRKHVDGHKCTFNKQLKTGNLDHEVLSIISKLVSRPDFARKLQEKINIQVDTSRIDSEIEQYKSLFRQLNATKMNLIQQIDTLNFEVPHFQQKSIDLDMRLNTIYDKIADVETLIETSESKREVILKDKMTADNIYKILVNFASLMDVMEDIDKKRLCQMLIEKIEIYDEKNEAGRWVKAIHFKLPIIEEDLEISLDNSTPVEAVVKLVKKV</sequence>
<dbReference type="PANTHER" id="PTHR30461">
    <property type="entry name" value="DNA-INVERTASE FROM LAMBDOID PROPHAGE"/>
    <property type="match status" value="1"/>
</dbReference>
<dbReference type="InterPro" id="IPR006119">
    <property type="entry name" value="Resolv_N"/>
</dbReference>
<comment type="caution">
    <text evidence="3">The sequence shown here is derived from an EMBL/GenBank/DDBJ whole genome shotgun (WGS) entry which is preliminary data.</text>
</comment>
<reference evidence="3 4" key="1">
    <citation type="submission" date="2024-06" db="EMBL/GenBank/DDBJ databases">
        <title>Genomic Encyclopedia of Type Strains, Phase IV (KMG-IV): sequencing the most valuable type-strain genomes for metagenomic binning, comparative biology and taxonomic classification.</title>
        <authorList>
            <person name="Goeker M."/>
        </authorList>
    </citation>
    <scope>NUCLEOTIDE SEQUENCE [LARGE SCALE GENOMIC DNA]</scope>
    <source>
        <strain evidence="3 4">DSM 28302</strain>
    </source>
</reference>
<evidence type="ECO:0000313" key="4">
    <source>
        <dbReference type="Proteomes" id="UP001549037"/>
    </source>
</evidence>
<accession>A0ABV2JH37</accession>
<dbReference type="SUPFAM" id="SSF53041">
    <property type="entry name" value="Resolvase-like"/>
    <property type="match status" value="1"/>
</dbReference>
<evidence type="ECO:0000313" key="3">
    <source>
        <dbReference type="EMBL" id="MET3635077.1"/>
    </source>
</evidence>
<organism evidence="3 4">
    <name type="scientific">Streptococcus porcorum</name>
    <dbReference type="NCBI Taxonomy" id="701526"/>
    <lineage>
        <taxon>Bacteria</taxon>
        <taxon>Bacillati</taxon>
        <taxon>Bacillota</taxon>
        <taxon>Bacilli</taxon>
        <taxon>Lactobacillales</taxon>
        <taxon>Streptococcaceae</taxon>
        <taxon>Streptococcus</taxon>
    </lineage>
</organism>
<evidence type="ECO:0000259" key="1">
    <source>
        <dbReference type="PROSITE" id="PS51736"/>
    </source>
</evidence>
<feature type="domain" description="Recombinase" evidence="2">
    <location>
        <begin position="162"/>
        <end position="292"/>
    </location>
</feature>
<gene>
    <name evidence="3" type="ORF">ABID28_001739</name>
</gene>
<dbReference type="Proteomes" id="UP001549037">
    <property type="component" value="Unassembled WGS sequence"/>
</dbReference>
<dbReference type="InterPro" id="IPR036162">
    <property type="entry name" value="Resolvase-like_N_sf"/>
</dbReference>
<dbReference type="PROSITE" id="PS51736">
    <property type="entry name" value="RECOMBINASES_3"/>
    <property type="match status" value="1"/>
</dbReference>
<dbReference type="Pfam" id="PF00239">
    <property type="entry name" value="Resolvase"/>
    <property type="match status" value="1"/>
</dbReference>
<dbReference type="PROSITE" id="PS51737">
    <property type="entry name" value="RECOMBINASE_DNA_BIND"/>
    <property type="match status" value="1"/>
</dbReference>
<dbReference type="Gene3D" id="3.40.50.1390">
    <property type="entry name" value="Resolvase, N-terminal catalytic domain"/>
    <property type="match status" value="1"/>
</dbReference>
<dbReference type="Gene3D" id="3.90.1750.20">
    <property type="entry name" value="Putative Large Serine Recombinase, Chain B, Domain 2"/>
    <property type="match status" value="1"/>
</dbReference>
<dbReference type="InterPro" id="IPR038109">
    <property type="entry name" value="DNA_bind_recomb_sf"/>
</dbReference>
<proteinExistence type="predicted"/>
<protein>
    <submittedName>
        <fullName evidence="3">Site-specific DNA recombinase</fullName>
    </submittedName>
</protein>
<dbReference type="InterPro" id="IPR050639">
    <property type="entry name" value="SSR_resolvase"/>
</dbReference>
<dbReference type="RefSeq" id="WP_354369798.1">
    <property type="nucleotide sequence ID" value="NZ_JBEPLN010000040.1"/>
</dbReference>
<dbReference type="Pfam" id="PF07508">
    <property type="entry name" value="Recombinase"/>
    <property type="match status" value="1"/>
</dbReference>
<dbReference type="Pfam" id="PF13408">
    <property type="entry name" value="Zn_ribbon_recom"/>
    <property type="match status" value="1"/>
</dbReference>